<evidence type="ECO:0000313" key="4">
    <source>
        <dbReference type="EMBL" id="ETX05996.1"/>
    </source>
</evidence>
<gene>
    <name evidence="4" type="ORF">ETSY2_19730</name>
</gene>
<dbReference type="Pfam" id="PF13676">
    <property type="entry name" value="TIR_2"/>
    <property type="match status" value="1"/>
</dbReference>
<reference evidence="4 5" key="1">
    <citation type="journal article" date="2014" name="Nature">
        <title>An environmental bacterial taxon with a large and distinct metabolic repertoire.</title>
        <authorList>
            <person name="Wilson M.C."/>
            <person name="Mori T."/>
            <person name="Ruckert C."/>
            <person name="Uria A.R."/>
            <person name="Helf M.J."/>
            <person name="Takada K."/>
            <person name="Gernert C."/>
            <person name="Steffens U.A."/>
            <person name="Heycke N."/>
            <person name="Schmitt S."/>
            <person name="Rinke C."/>
            <person name="Helfrich E.J."/>
            <person name="Brachmann A.O."/>
            <person name="Gurgui C."/>
            <person name="Wakimoto T."/>
            <person name="Kracht M."/>
            <person name="Crusemann M."/>
            <person name="Hentschel U."/>
            <person name="Abe I."/>
            <person name="Matsunaga S."/>
            <person name="Kalinowski J."/>
            <person name="Takeyama H."/>
            <person name="Piel J."/>
        </authorList>
    </citation>
    <scope>NUCLEOTIDE SEQUENCE [LARGE SCALE GENOMIC DNA]</scope>
    <source>
        <strain evidence="5">TSY2</strain>
    </source>
</reference>
<dbReference type="GO" id="GO:0009898">
    <property type="term" value="C:cytoplasmic side of plasma membrane"/>
    <property type="evidence" value="ECO:0007669"/>
    <property type="project" value="TreeGrafter"/>
</dbReference>
<feature type="domain" description="TIR" evidence="3">
    <location>
        <begin position="324"/>
        <end position="466"/>
    </location>
</feature>
<dbReference type="SUPFAM" id="SSF52200">
    <property type="entry name" value="Toll/Interleukin receptor TIR domain"/>
    <property type="match status" value="1"/>
</dbReference>
<dbReference type="InterPro" id="IPR050625">
    <property type="entry name" value="ParA/MinD_ATPase"/>
</dbReference>
<proteinExistence type="predicted"/>
<dbReference type="NCBIfam" id="NF047398">
    <property type="entry name" value="AAA_KGGVGR"/>
    <property type="match status" value="1"/>
</dbReference>
<dbReference type="GO" id="GO:0016887">
    <property type="term" value="F:ATP hydrolysis activity"/>
    <property type="evidence" value="ECO:0007669"/>
    <property type="project" value="TreeGrafter"/>
</dbReference>
<keyword evidence="5" id="KW-1185">Reference proteome</keyword>
<dbReference type="InterPro" id="IPR000157">
    <property type="entry name" value="TIR_dom"/>
</dbReference>
<keyword evidence="2" id="KW-0067">ATP-binding</keyword>
<comment type="caution">
    <text evidence="4">The sequence shown here is derived from an EMBL/GenBank/DDBJ whole genome shotgun (WGS) entry which is preliminary data.</text>
</comment>
<keyword evidence="1" id="KW-0547">Nucleotide-binding</keyword>
<dbReference type="Gene3D" id="3.40.50.10140">
    <property type="entry name" value="Toll/interleukin-1 receptor homology (TIR) domain"/>
    <property type="match status" value="1"/>
</dbReference>
<dbReference type="PANTHER" id="PTHR43384:SF6">
    <property type="entry name" value="SEPTUM SITE-DETERMINING PROTEIN MIND HOMOLOG, CHLOROPLASTIC"/>
    <property type="match status" value="1"/>
</dbReference>
<dbReference type="Gene3D" id="3.40.50.300">
    <property type="entry name" value="P-loop containing nucleotide triphosphate hydrolases"/>
    <property type="match status" value="1"/>
</dbReference>
<dbReference type="PROSITE" id="PS50104">
    <property type="entry name" value="TIR"/>
    <property type="match status" value="1"/>
</dbReference>
<dbReference type="AlphaFoldDB" id="W4M7U6"/>
<evidence type="ECO:0000313" key="5">
    <source>
        <dbReference type="Proteomes" id="UP000019140"/>
    </source>
</evidence>
<evidence type="ECO:0000256" key="1">
    <source>
        <dbReference type="ARBA" id="ARBA00022741"/>
    </source>
</evidence>
<dbReference type="GO" id="GO:0005829">
    <property type="term" value="C:cytosol"/>
    <property type="evidence" value="ECO:0007669"/>
    <property type="project" value="TreeGrafter"/>
</dbReference>
<accession>W4M7U6</accession>
<dbReference type="InterPro" id="IPR002586">
    <property type="entry name" value="CobQ/CobB/MinD/ParA_Nub-bd_dom"/>
</dbReference>
<dbReference type="GO" id="GO:0007165">
    <property type="term" value="P:signal transduction"/>
    <property type="evidence" value="ECO:0007669"/>
    <property type="project" value="InterPro"/>
</dbReference>
<name>W4M7U6_9BACT</name>
<dbReference type="InterPro" id="IPR035897">
    <property type="entry name" value="Toll_tir_struct_dom_sf"/>
</dbReference>
<evidence type="ECO:0000259" key="3">
    <source>
        <dbReference type="PROSITE" id="PS50104"/>
    </source>
</evidence>
<dbReference type="SUPFAM" id="SSF52540">
    <property type="entry name" value="P-loop containing nucleoside triphosphate hydrolases"/>
    <property type="match status" value="1"/>
</dbReference>
<organism evidence="4 5">
    <name type="scientific">Candidatus Entotheonella gemina</name>
    <dbReference type="NCBI Taxonomy" id="1429439"/>
    <lineage>
        <taxon>Bacteria</taxon>
        <taxon>Pseudomonadati</taxon>
        <taxon>Nitrospinota/Tectimicrobiota group</taxon>
        <taxon>Candidatus Tectimicrobiota</taxon>
        <taxon>Candidatus Entotheonellia</taxon>
        <taxon>Candidatus Entotheonellales</taxon>
        <taxon>Candidatus Entotheonellaceae</taxon>
        <taxon>Candidatus Entotheonella</taxon>
    </lineage>
</organism>
<dbReference type="GO" id="GO:0005524">
    <property type="term" value="F:ATP binding"/>
    <property type="evidence" value="ECO:0007669"/>
    <property type="project" value="UniProtKB-KW"/>
</dbReference>
<dbReference type="GO" id="GO:0051782">
    <property type="term" value="P:negative regulation of cell division"/>
    <property type="evidence" value="ECO:0007669"/>
    <property type="project" value="TreeGrafter"/>
</dbReference>
<dbReference type="Proteomes" id="UP000019140">
    <property type="component" value="Unassembled WGS sequence"/>
</dbReference>
<sequence>MKTESSIITFYSYKGGVGRTFSLANTAVLLARWGFRVLCIDWDLEAPGLHLYFKPWIGEPKRGLVEMISAFMAHNQVKWQDYLTIVDGINREGELSLICAGQPSDDYFERMQALIWPDLYDTYNFGVVLEDWRQEWKATYDFILIDSRTGVTDIGGICTVQLPDVLVLLATANQQNLDGIKQVTQSIKRQRDYFPFDRAQLLMLPVVTRFETRVEYERGQEWLDKFAQELEPLYSPWLHKKLSQNRRLRELLNHIRIPSVPYWSFGERLPVVEKGTDDHDDVGFAFETLAALLAHHLAGHERLLHDRDAYVGAMQRQTLLERKGPLRVFISYAHADKALRDELKIHLSSLRRQGLIETVDDQSLSMGQEWHQELTGYLEEVNIILLLVSADFIASDYIYNVEMPRALELHEEGKARVIPILVRPAIWQETPIAQLQALPLNGRPLTAWFNQDEAWLDVVQGIRQVIEEFSVTHP</sequence>
<dbReference type="HOGENOM" id="CLU_038155_0_0_7"/>
<evidence type="ECO:0000256" key="2">
    <source>
        <dbReference type="ARBA" id="ARBA00022840"/>
    </source>
</evidence>
<dbReference type="Pfam" id="PF01656">
    <property type="entry name" value="CbiA"/>
    <property type="match status" value="1"/>
</dbReference>
<protein>
    <recommendedName>
        <fullName evidence="3">TIR domain-containing protein</fullName>
    </recommendedName>
</protein>
<dbReference type="PATRIC" id="fig|1429439.4.peg.3352"/>
<dbReference type="PANTHER" id="PTHR43384">
    <property type="entry name" value="SEPTUM SITE-DETERMINING PROTEIN MIND HOMOLOG, CHLOROPLASTIC-RELATED"/>
    <property type="match status" value="1"/>
</dbReference>
<dbReference type="EMBL" id="AZHX01000809">
    <property type="protein sequence ID" value="ETX05996.1"/>
    <property type="molecule type" value="Genomic_DNA"/>
</dbReference>
<dbReference type="InterPro" id="IPR027417">
    <property type="entry name" value="P-loop_NTPase"/>
</dbReference>
<dbReference type="SMART" id="SM00255">
    <property type="entry name" value="TIR"/>
    <property type="match status" value="1"/>
</dbReference>